<dbReference type="GO" id="GO:0046872">
    <property type="term" value="F:metal ion binding"/>
    <property type="evidence" value="ECO:0007669"/>
    <property type="project" value="UniProtKB-KW"/>
</dbReference>
<protein>
    <recommendedName>
        <fullName evidence="8">ChbG/HpnK family deacetylase</fullName>
    </recommendedName>
</protein>
<evidence type="ECO:0008006" key="8">
    <source>
        <dbReference type="Google" id="ProtNLM"/>
    </source>
</evidence>
<comment type="cofactor">
    <cofactor evidence="1">
        <name>Mg(2+)</name>
        <dbReference type="ChEBI" id="CHEBI:18420"/>
    </cofactor>
</comment>
<accession>I0HU28</accession>
<dbReference type="PATRIC" id="fig|983917.3.peg.3102"/>
<organism evidence="6 7">
    <name type="scientific">Rubrivivax gelatinosus (strain NBRC 100245 / IL144)</name>
    <dbReference type="NCBI Taxonomy" id="983917"/>
    <lineage>
        <taxon>Bacteria</taxon>
        <taxon>Pseudomonadati</taxon>
        <taxon>Pseudomonadota</taxon>
        <taxon>Betaproteobacteria</taxon>
        <taxon>Burkholderiales</taxon>
        <taxon>Sphaerotilaceae</taxon>
        <taxon>Rubrivivax</taxon>
    </lineage>
</organism>
<gene>
    <name evidence="6" type="ordered locus">RGE_31760</name>
</gene>
<dbReference type="AlphaFoldDB" id="I0HU28"/>
<dbReference type="GO" id="GO:0016787">
    <property type="term" value="F:hydrolase activity"/>
    <property type="evidence" value="ECO:0007669"/>
    <property type="project" value="UniProtKB-KW"/>
</dbReference>
<keyword evidence="5" id="KW-0119">Carbohydrate metabolism</keyword>
<dbReference type="RefSeq" id="WP_014429376.1">
    <property type="nucleotide sequence ID" value="NC_017075.1"/>
</dbReference>
<evidence type="ECO:0000256" key="4">
    <source>
        <dbReference type="ARBA" id="ARBA00022842"/>
    </source>
</evidence>
<sequence length="283" mass="30821">MSRHALALCADDYGLAPYVDEAIDRLAHSGRLAAASMLVQRARWPDAARRSHLWPVGVKRGLHFNLTHGFPLSRELRRHWDALPTLPALIALAHARALPLAAIGAELEAQFERFEDHVDAVPAFVDGHQHVHHLPGVRDLVLRFARERGLAVRNTGRVEGPNDPLKRRLIEFTGGRALQRGLRRLGIRHNDVLLGAYDFESPDYRARMQGWLKALGQEDTNARALLFCHPGDAANDGAGDEIAAARQREASYLESGAFSEDLAAAGVALGPAFEPAAGSSSAG</sequence>
<dbReference type="InterPro" id="IPR006879">
    <property type="entry name" value="YdjC-like"/>
</dbReference>
<proteinExistence type="predicted"/>
<dbReference type="CDD" id="cd10807">
    <property type="entry name" value="YdjC_like_3"/>
    <property type="match status" value="1"/>
</dbReference>
<dbReference type="Pfam" id="PF04794">
    <property type="entry name" value="YdjC"/>
    <property type="match status" value="1"/>
</dbReference>
<evidence type="ECO:0000313" key="7">
    <source>
        <dbReference type="Proteomes" id="UP000007883"/>
    </source>
</evidence>
<evidence type="ECO:0000256" key="2">
    <source>
        <dbReference type="ARBA" id="ARBA00022723"/>
    </source>
</evidence>
<dbReference type="Gene3D" id="3.20.20.370">
    <property type="entry name" value="Glycoside hydrolase/deacetylase"/>
    <property type="match status" value="1"/>
</dbReference>
<evidence type="ECO:0000313" key="6">
    <source>
        <dbReference type="EMBL" id="BAL96515.1"/>
    </source>
</evidence>
<reference evidence="6 7" key="1">
    <citation type="journal article" date="2012" name="J. Bacteriol.">
        <title>Complete genome sequence of phototrophic betaproteobacterium Rubrivivax gelatinosus IL144.</title>
        <authorList>
            <person name="Nagashima S."/>
            <person name="Kamimura A."/>
            <person name="Shimizu T."/>
            <person name="Nakamura-isaki S."/>
            <person name="Aono E."/>
            <person name="Sakamoto K."/>
            <person name="Ichikawa N."/>
            <person name="Nakazawa H."/>
            <person name="Sekine M."/>
            <person name="Yamazaki S."/>
            <person name="Fujita N."/>
            <person name="Shimada K."/>
            <person name="Hanada S."/>
            <person name="Nagashima K.V.P."/>
        </authorList>
    </citation>
    <scope>NUCLEOTIDE SEQUENCE [LARGE SCALE GENOMIC DNA]</scope>
    <source>
        <strain evidence="7">NBRC 100245 / IL144</strain>
    </source>
</reference>
<evidence type="ECO:0000256" key="5">
    <source>
        <dbReference type="ARBA" id="ARBA00023277"/>
    </source>
</evidence>
<keyword evidence="7" id="KW-1185">Reference proteome</keyword>
<dbReference type="GO" id="GO:0005975">
    <property type="term" value="P:carbohydrate metabolic process"/>
    <property type="evidence" value="ECO:0007669"/>
    <property type="project" value="InterPro"/>
</dbReference>
<dbReference type="Proteomes" id="UP000007883">
    <property type="component" value="Chromosome"/>
</dbReference>
<keyword evidence="3" id="KW-0378">Hydrolase</keyword>
<dbReference type="GO" id="GO:0019213">
    <property type="term" value="F:deacetylase activity"/>
    <property type="evidence" value="ECO:0007669"/>
    <property type="project" value="TreeGrafter"/>
</dbReference>
<evidence type="ECO:0000256" key="1">
    <source>
        <dbReference type="ARBA" id="ARBA00001946"/>
    </source>
</evidence>
<dbReference type="SUPFAM" id="SSF88713">
    <property type="entry name" value="Glycoside hydrolase/deacetylase"/>
    <property type="match status" value="1"/>
</dbReference>
<keyword evidence="2" id="KW-0479">Metal-binding</keyword>
<dbReference type="STRING" id="983917.RGE_31760"/>
<dbReference type="PANTHER" id="PTHR31609">
    <property type="entry name" value="YDJC DEACETYLASE FAMILY MEMBER"/>
    <property type="match status" value="1"/>
</dbReference>
<dbReference type="HOGENOM" id="CLU_064244_3_0_4"/>
<dbReference type="InterPro" id="IPR011330">
    <property type="entry name" value="Glyco_hydro/deAcase_b/a-brl"/>
</dbReference>
<dbReference type="KEGG" id="rge:RGE_31760"/>
<keyword evidence="4" id="KW-0460">Magnesium</keyword>
<name>I0HU28_RUBGI</name>
<evidence type="ECO:0000256" key="3">
    <source>
        <dbReference type="ARBA" id="ARBA00022801"/>
    </source>
</evidence>
<dbReference type="EMBL" id="AP012320">
    <property type="protein sequence ID" value="BAL96515.1"/>
    <property type="molecule type" value="Genomic_DNA"/>
</dbReference>
<dbReference type="eggNOG" id="COG3394">
    <property type="taxonomic scope" value="Bacteria"/>
</dbReference>
<dbReference type="PANTHER" id="PTHR31609:SF1">
    <property type="entry name" value="CARBOHYDRATE DEACETYLASE"/>
    <property type="match status" value="1"/>
</dbReference>